<dbReference type="AlphaFoldDB" id="A0A9P1IIH2"/>
<proteinExistence type="predicted"/>
<keyword evidence="1" id="KW-0472">Membrane</keyword>
<accession>A0A9P1IIH2</accession>
<reference evidence="4" key="1">
    <citation type="submission" date="2022-11" db="EMBL/GenBank/DDBJ databases">
        <authorList>
            <person name="Kikuchi T."/>
        </authorList>
    </citation>
    <scope>NUCLEOTIDE SEQUENCE</scope>
    <source>
        <strain evidence="4">PS1010</strain>
    </source>
</reference>
<evidence type="ECO:0000259" key="3">
    <source>
        <dbReference type="Pfam" id="PF01666"/>
    </source>
</evidence>
<evidence type="ECO:0000313" key="4">
    <source>
        <dbReference type="EMBL" id="CAI5445670.1"/>
    </source>
</evidence>
<feature type="domain" description="Domain of unknown function DX" evidence="3">
    <location>
        <begin position="476"/>
        <end position="554"/>
    </location>
</feature>
<evidence type="ECO:0000256" key="2">
    <source>
        <dbReference type="SAM" id="SignalP"/>
    </source>
</evidence>
<dbReference type="Proteomes" id="UP001152747">
    <property type="component" value="Unassembled WGS sequence"/>
</dbReference>
<dbReference type="InterPro" id="IPR002593">
    <property type="entry name" value="DX"/>
</dbReference>
<dbReference type="EMBL" id="CANHGI010000003">
    <property type="protein sequence ID" value="CAI5445670.1"/>
    <property type="molecule type" value="Genomic_DNA"/>
</dbReference>
<name>A0A9P1IIH2_9PELO</name>
<evidence type="ECO:0000313" key="5">
    <source>
        <dbReference type="Proteomes" id="UP001152747"/>
    </source>
</evidence>
<dbReference type="Pfam" id="PF01666">
    <property type="entry name" value="DX"/>
    <property type="match status" value="1"/>
</dbReference>
<keyword evidence="1" id="KW-0812">Transmembrane</keyword>
<feature type="transmembrane region" description="Helical" evidence="1">
    <location>
        <begin position="573"/>
        <end position="596"/>
    </location>
</feature>
<sequence length="638" mass="72625">MRRMWIILALMVTMIKGLEEKFNYVGLLWKGMSPADPPAEYLPMDFYTVKNLTDLTTCTKNSECPLNGFCSAPKSTNIVKKFCYSIPTFSPDKYMVSLSESAIGLDLCSRGDPNCSKCLISQEFNETDYNLFSGRVSSDGYCFKEIGNVGCKNGIIGYNTTQIVELCKEKKGMLSKYIHFNQKRIVCCPSQKCKRTGTKSNFRSSELDVELFAMCSHIPNGGLSDNLANNITLPFAYHLFKDHMMNYTKPPLNILPDGFNNFSYTPIKCNKNKDCGKNRFCGPFLSFQTNPKNKKSCYVRNRKYYDQIAGDDCNLDEDCLDETGKPNLELFICTENLETMLLASEVNYCWKAPKIPRPHKLSEAMNEKEIGLNFCNTPDDCPSRSVESFLCKQFENNVTYMGIVKNNRTLCNGICIETIPDVFCPDFQTIFSNEPKCDSNGICTTQRGAICKLGHCCPSSQLNTTTIEMIKGKYHYVTAEPCDFLNPSYRKLWYAYCDPETRNITYFGNMSEFDEPLKMLEFNKSCLSWKYCPTGFICLFQNPKDKLGKCYHNPLKPIIPIEKFDFEIPEAEIPASIIAILITLTLGLFIIAYAIYETETNRRKNDEERIQQAIRHQMGLDEAGIVEVNENNSGYITM</sequence>
<keyword evidence="1" id="KW-1133">Transmembrane helix</keyword>
<dbReference type="PANTHER" id="PTHR36157">
    <property type="entry name" value="PROTEIN CBG12671-RELATED"/>
    <property type="match status" value="1"/>
</dbReference>
<keyword evidence="5" id="KW-1185">Reference proteome</keyword>
<evidence type="ECO:0000256" key="1">
    <source>
        <dbReference type="SAM" id="Phobius"/>
    </source>
</evidence>
<feature type="signal peptide" evidence="2">
    <location>
        <begin position="1"/>
        <end position="17"/>
    </location>
</feature>
<comment type="caution">
    <text evidence="4">The sequence shown here is derived from an EMBL/GenBank/DDBJ whole genome shotgun (WGS) entry which is preliminary data.</text>
</comment>
<protein>
    <recommendedName>
        <fullName evidence="3">Domain of unknown function DX domain-containing protein</fullName>
    </recommendedName>
</protein>
<gene>
    <name evidence="4" type="ORF">CAMP_LOCUS8307</name>
</gene>
<feature type="chain" id="PRO_5040264349" description="Domain of unknown function DX domain-containing protein" evidence="2">
    <location>
        <begin position="18"/>
        <end position="638"/>
    </location>
</feature>
<keyword evidence="2" id="KW-0732">Signal</keyword>
<organism evidence="4 5">
    <name type="scientific">Caenorhabditis angaria</name>
    <dbReference type="NCBI Taxonomy" id="860376"/>
    <lineage>
        <taxon>Eukaryota</taxon>
        <taxon>Metazoa</taxon>
        <taxon>Ecdysozoa</taxon>
        <taxon>Nematoda</taxon>
        <taxon>Chromadorea</taxon>
        <taxon>Rhabditida</taxon>
        <taxon>Rhabditina</taxon>
        <taxon>Rhabditomorpha</taxon>
        <taxon>Rhabditoidea</taxon>
        <taxon>Rhabditidae</taxon>
        <taxon>Peloderinae</taxon>
        <taxon>Caenorhabditis</taxon>
    </lineage>
</organism>
<dbReference type="PANTHER" id="PTHR36157:SF1">
    <property type="entry name" value="DOMAIN OF UNKNOWN FUNCTION DX DOMAIN-CONTAINING PROTEIN"/>
    <property type="match status" value="1"/>
</dbReference>